<dbReference type="Proteomes" id="UP000006048">
    <property type="component" value="Chromosome"/>
</dbReference>
<evidence type="ECO:0000313" key="2">
    <source>
        <dbReference type="EMBL" id="AFM10905.1"/>
    </source>
</evidence>
<dbReference type="AlphaFoldDB" id="I4B0U8"/>
<protein>
    <submittedName>
        <fullName evidence="2">Uncharacterized protein</fullName>
    </submittedName>
</protein>
<evidence type="ECO:0000313" key="3">
    <source>
        <dbReference type="Proteomes" id="UP000006048"/>
    </source>
</evidence>
<dbReference type="STRING" id="869212.Turpa_0245"/>
<dbReference type="HOGENOM" id="CLU_3141933_0_0_12"/>
<keyword evidence="3" id="KW-1185">Reference proteome</keyword>
<evidence type="ECO:0000256" key="1">
    <source>
        <dbReference type="SAM" id="MobiDB-lite"/>
    </source>
</evidence>
<dbReference type="KEGG" id="tpx:Turpa_0245"/>
<name>I4B0U8_TURPD</name>
<dbReference type="EMBL" id="CP002959">
    <property type="protein sequence ID" value="AFM10905.1"/>
    <property type="molecule type" value="Genomic_DNA"/>
</dbReference>
<gene>
    <name evidence="2" type="ordered locus">Turpa_0245</name>
</gene>
<accession>I4B0U8</accession>
<organism evidence="2 3">
    <name type="scientific">Turneriella parva (strain ATCC BAA-1111 / DSM 21527 / NCTC 11395 / H)</name>
    <name type="common">Leptospira parva</name>
    <dbReference type="NCBI Taxonomy" id="869212"/>
    <lineage>
        <taxon>Bacteria</taxon>
        <taxon>Pseudomonadati</taxon>
        <taxon>Spirochaetota</taxon>
        <taxon>Spirochaetia</taxon>
        <taxon>Leptospirales</taxon>
        <taxon>Leptospiraceae</taxon>
        <taxon>Turneriella</taxon>
    </lineage>
</organism>
<reference evidence="2 3" key="1">
    <citation type="submission" date="2012-06" db="EMBL/GenBank/DDBJ databases">
        <title>The complete chromosome of genome of Turneriella parva DSM 21527.</title>
        <authorList>
            <consortium name="US DOE Joint Genome Institute (JGI-PGF)"/>
            <person name="Lucas S."/>
            <person name="Han J."/>
            <person name="Lapidus A."/>
            <person name="Bruce D."/>
            <person name="Goodwin L."/>
            <person name="Pitluck S."/>
            <person name="Peters L."/>
            <person name="Kyrpides N."/>
            <person name="Mavromatis K."/>
            <person name="Ivanova N."/>
            <person name="Mikhailova N."/>
            <person name="Chertkov O."/>
            <person name="Detter J.C."/>
            <person name="Tapia R."/>
            <person name="Han C."/>
            <person name="Land M."/>
            <person name="Hauser L."/>
            <person name="Markowitz V."/>
            <person name="Cheng J.-F."/>
            <person name="Hugenholtz P."/>
            <person name="Woyke T."/>
            <person name="Wu D."/>
            <person name="Gronow S."/>
            <person name="Wellnitz S."/>
            <person name="Brambilla E."/>
            <person name="Klenk H.-P."/>
            <person name="Eisen J.A."/>
        </authorList>
    </citation>
    <scope>NUCLEOTIDE SEQUENCE [LARGE SCALE GENOMIC DNA]</scope>
    <source>
        <strain evidence="3">ATCC BAA-1111 / DSM 21527 / NCTC 11395 / H</strain>
    </source>
</reference>
<feature type="region of interest" description="Disordered" evidence="1">
    <location>
        <begin position="29"/>
        <end position="49"/>
    </location>
</feature>
<sequence>MSKQIIKIAMAVAIIALLSIVLPGCAKSGDENAATADSEPEFTITGEAI</sequence>
<proteinExistence type="predicted"/>
<dbReference type="RefSeq" id="WP_014801426.1">
    <property type="nucleotide sequence ID" value="NC_018020.1"/>
</dbReference>